<dbReference type="EMBL" id="CM037157">
    <property type="protein sequence ID" value="KAH7848977.1"/>
    <property type="molecule type" value="Genomic_DNA"/>
</dbReference>
<evidence type="ECO:0000313" key="1">
    <source>
        <dbReference type="EMBL" id="KAH7848977.1"/>
    </source>
</evidence>
<organism evidence="1 2">
    <name type="scientific">Vaccinium darrowii</name>
    <dbReference type="NCBI Taxonomy" id="229202"/>
    <lineage>
        <taxon>Eukaryota</taxon>
        <taxon>Viridiplantae</taxon>
        <taxon>Streptophyta</taxon>
        <taxon>Embryophyta</taxon>
        <taxon>Tracheophyta</taxon>
        <taxon>Spermatophyta</taxon>
        <taxon>Magnoliopsida</taxon>
        <taxon>eudicotyledons</taxon>
        <taxon>Gunneridae</taxon>
        <taxon>Pentapetalae</taxon>
        <taxon>asterids</taxon>
        <taxon>Ericales</taxon>
        <taxon>Ericaceae</taxon>
        <taxon>Vaccinioideae</taxon>
        <taxon>Vaccinieae</taxon>
        <taxon>Vaccinium</taxon>
    </lineage>
</organism>
<comment type="caution">
    <text evidence="1">The sequence shown here is derived from an EMBL/GenBank/DDBJ whole genome shotgun (WGS) entry which is preliminary data.</text>
</comment>
<gene>
    <name evidence="1" type="ORF">Vadar_011152</name>
</gene>
<proteinExistence type="predicted"/>
<accession>A0ACB7Y790</accession>
<name>A0ACB7Y790_9ERIC</name>
<keyword evidence="2" id="KW-1185">Reference proteome</keyword>
<sequence>MSKSRSTLLKGVEETRTKRSQPSTKQSWRKRQRAATAVVGEDSAVHREEKHVMAMETEVLNEPEVTDATASMEEELTI</sequence>
<reference evidence="1 2" key="1">
    <citation type="journal article" date="2021" name="Hortic Res">
        <title>High-quality reference genome and annotation aids understanding of berry development for evergreen blueberry (Vaccinium darrowii).</title>
        <authorList>
            <person name="Yu J."/>
            <person name="Hulse-Kemp A.M."/>
            <person name="Babiker E."/>
            <person name="Staton M."/>
        </authorList>
    </citation>
    <scope>NUCLEOTIDE SEQUENCE [LARGE SCALE GENOMIC DNA]</scope>
    <source>
        <strain evidence="2">cv. NJ 8807/NJ 8810</strain>
        <tissue evidence="1">Young leaf</tissue>
    </source>
</reference>
<evidence type="ECO:0000313" key="2">
    <source>
        <dbReference type="Proteomes" id="UP000828048"/>
    </source>
</evidence>
<protein>
    <submittedName>
        <fullName evidence="1">Uncharacterized protein</fullName>
    </submittedName>
</protein>
<dbReference type="Proteomes" id="UP000828048">
    <property type="component" value="Chromosome 7"/>
</dbReference>